<feature type="non-terminal residue" evidence="1">
    <location>
        <position position="402"/>
    </location>
</feature>
<organism evidence="1 2">
    <name type="scientific">Candidatus Thiomargarita nelsonii</name>
    <dbReference type="NCBI Taxonomy" id="1003181"/>
    <lineage>
        <taxon>Bacteria</taxon>
        <taxon>Pseudomonadati</taxon>
        <taxon>Pseudomonadota</taxon>
        <taxon>Gammaproteobacteria</taxon>
        <taxon>Thiotrichales</taxon>
        <taxon>Thiotrichaceae</taxon>
        <taxon>Thiomargarita</taxon>
    </lineage>
</organism>
<dbReference type="SUPFAM" id="SSF52540">
    <property type="entry name" value="P-loop containing nucleoside triphosphate hydrolases"/>
    <property type="match status" value="1"/>
</dbReference>
<comment type="caution">
    <text evidence="1">The sequence shown here is derived from an EMBL/GenBank/DDBJ whole genome shotgun (WGS) entry which is preliminary data.</text>
</comment>
<dbReference type="Proteomes" id="UP000030428">
    <property type="component" value="Unassembled WGS sequence"/>
</dbReference>
<name>A0A4E0QLP7_9GAMM</name>
<proteinExistence type="predicted"/>
<dbReference type="InterPro" id="IPR027417">
    <property type="entry name" value="P-loop_NTPase"/>
</dbReference>
<keyword evidence="2" id="KW-1185">Reference proteome</keyword>
<reference evidence="1 2" key="1">
    <citation type="journal article" date="2016" name="Front. Microbiol.">
        <title>Single-Cell (Meta-)Genomics of a Dimorphic Candidatus Thiomargarita nelsonii Reveals Genomic Plasticity.</title>
        <authorList>
            <person name="Flood B.E."/>
            <person name="Fliss P."/>
            <person name="Jones D.S."/>
            <person name="Dick G.J."/>
            <person name="Jain S."/>
            <person name="Kaster A.K."/>
            <person name="Winkel M."/>
            <person name="Mussmann M."/>
            <person name="Bailey J."/>
        </authorList>
    </citation>
    <scope>NUCLEOTIDE SEQUENCE [LARGE SCALE GENOMIC DNA]</scope>
    <source>
        <strain evidence="1">Hydrate Ridge</strain>
    </source>
</reference>
<evidence type="ECO:0008006" key="3">
    <source>
        <dbReference type="Google" id="ProtNLM"/>
    </source>
</evidence>
<dbReference type="Gene3D" id="3.40.50.300">
    <property type="entry name" value="P-loop containing nucleotide triphosphate hydrolases"/>
    <property type="match status" value="1"/>
</dbReference>
<dbReference type="AlphaFoldDB" id="A0A4E0QLP7"/>
<dbReference type="Pfam" id="PF14516">
    <property type="entry name" value="AAA_35"/>
    <property type="match status" value="1"/>
</dbReference>
<gene>
    <name evidence="1" type="ORF">PN36_35175</name>
</gene>
<accession>A0A4E0QLP7</accession>
<dbReference type="EMBL" id="JSZA02000423">
    <property type="protein sequence ID" value="TGN99670.1"/>
    <property type="molecule type" value="Genomic_DNA"/>
</dbReference>
<evidence type="ECO:0000313" key="1">
    <source>
        <dbReference type="EMBL" id="TGN99670.1"/>
    </source>
</evidence>
<protein>
    <recommendedName>
        <fullName evidence="3">AAA+ ATPase domain-containing protein</fullName>
    </recommendedName>
</protein>
<sequence>MKTFNTAGPCVPGKHYMIPPKFSTFKKLIDAERYFILHAPRQTGKTTLMLQLMKNLNEEGKYIALYVNIETAQPWRNKIAEVNQTIVNEFKMNARIYLPKPFQPAPECFEDSANGFSNFLTFWCLQLPKPLVVLMDEVDALIGDGLLSVLRQLRSGYNKRPNAFPHALCLIGLRDIRDYRIYSDASKRHILGGSAFNIKEKSIRLDDFTYEQIKDLYAQHTTDTGQSFTHPAIQQVYYLTRGQPWLVNALGRELCFDEQAISFQEKVTKADVDNAAEILIQRRDVHLDQLADKLTEPRVAKIIETILVGEENVEDFLNEDQQYLIDLGLIRKGTIGLEIANPIYREIIPRELTATRQEMLGINPQWYVKPDGKLDIEKLLDTYIEFYKQHSELITKRRTYTE</sequence>
<evidence type="ECO:0000313" key="2">
    <source>
        <dbReference type="Proteomes" id="UP000030428"/>
    </source>
</evidence>